<gene>
    <name evidence="2" type="ORF">GTP81_24470</name>
</gene>
<evidence type="ECO:0000313" key="2">
    <source>
        <dbReference type="EMBL" id="MYN19905.1"/>
    </source>
</evidence>
<sequence>MHVLDDAGNNVKDVPTTKDGAGKPSDATGLATYDPLPDGSCQAGIGPLSSALAADYVLPSTTSHTVLVQKGQIAYAGFVLTRKAQLKVKLLRKGSTPAVFGGATVKLTGGPDSPGDGTTAVSDGTVDFTSVFGKLQAGAYTVSATLDAEDAKTHQTSTDFATTPQTVDLAPGEDKTAELEVERKNLVKPRIEVEYLAVLLDQDLASHQDPAEADRIARAAPTFVELSFTEHNADEPATLYTGARRYPGGGVFTCTPAHVKIYTDALCTAELPAGGALDAVQLPPGGKYRLYLRGVTEGKFEARLAARELAAIIDPIEKAAAAPTYRFLQLWTDPAPPAQVEMGVVKLTMTLHAQDAGALAALTVNPDVDPVATYHTALKNLGLPPQLALSTATKIKTGRLLHVQKDDPDAKANHNRAKLTIPKLEGPAAANWPAGTDDYELVLQTTAASGSVAVHAQEFDKDLLPLPHKIKLADLKAAAVDLWVEGASASDQRLDVQLGLGLFSAKPGAGTAGDLHTTEASPATKGNGDVCRFNVVAIKEVKYAFSNLAGKAVIWDDPNKRFYINTEDDPAGRALKSAPPKGRTIKITAELTKPIKDVKIHFMLSPNKDNHEKAHWGAALPLSFKFKDLDRALKAKDKATPDAYLHFSALTDAQGIAQMDDLVLSRFGGDKFRIAAYIDEDAHLAKYIDGHADLSKKKPALTDEFTLWRRVWVQHTRNATSALVSRATTKAGFEAAYVEYLEAPERTYAVATVPGLSTHPAWQFDPAEGIAPQLCVGDHNKAIFDAMFIPESDDMSPKAHLLMCDVQWDPVQGPAQAFSVAAPVTTQNYYDATMYELGVFSPPLVGGTVVAAATWTWDDGANVHTGSLTDADIEVLQTRAATSEVRVSLPAQCAATCACGGGTAIAPTAVRQADVTMQLNAANGPWFGESGVPGRPHCLIVIKPDVNYFNNTILHEIGHLYEAVRTATAWHGLPDHPNQYTDRGGQGSHCSTGATPSLTDFDDAGDAVFENGTCVMYHDGPSIAFCDHCGADLRVRDLSGFFK</sequence>
<comment type="caution">
    <text evidence="2">The sequence shown here is derived from an EMBL/GenBank/DDBJ whole genome shotgun (WGS) entry which is preliminary data.</text>
</comment>
<dbReference type="RefSeq" id="WP_161092286.1">
    <property type="nucleotide sequence ID" value="NZ_WWCV01000057.1"/>
</dbReference>
<accession>A0A845HQX7</accession>
<proteinExistence type="predicted"/>
<reference evidence="2 3" key="1">
    <citation type="submission" date="2019-12" db="EMBL/GenBank/DDBJ databases">
        <title>Novel species isolated from a subtropical stream in China.</title>
        <authorList>
            <person name="Lu H."/>
        </authorList>
    </citation>
    <scope>NUCLEOTIDE SEQUENCE [LARGE SCALE GENOMIC DNA]</scope>
    <source>
        <strain evidence="2 3">FT107W</strain>
    </source>
</reference>
<evidence type="ECO:0000313" key="3">
    <source>
        <dbReference type="Proteomes" id="UP000484875"/>
    </source>
</evidence>
<name>A0A845HQX7_9BURK</name>
<dbReference type="AlphaFoldDB" id="A0A845HQX7"/>
<organism evidence="2 3">
    <name type="scientific">Duganella vulcania</name>
    <dbReference type="NCBI Taxonomy" id="2692166"/>
    <lineage>
        <taxon>Bacteria</taxon>
        <taxon>Pseudomonadati</taxon>
        <taxon>Pseudomonadota</taxon>
        <taxon>Betaproteobacteria</taxon>
        <taxon>Burkholderiales</taxon>
        <taxon>Oxalobacteraceae</taxon>
        <taxon>Telluria group</taxon>
        <taxon>Duganella</taxon>
    </lineage>
</organism>
<dbReference type="EMBL" id="WWCV01000057">
    <property type="protein sequence ID" value="MYN19905.1"/>
    <property type="molecule type" value="Genomic_DNA"/>
</dbReference>
<keyword evidence="3" id="KW-1185">Reference proteome</keyword>
<protein>
    <submittedName>
        <fullName evidence="2">Uncharacterized protein</fullName>
    </submittedName>
</protein>
<evidence type="ECO:0000256" key="1">
    <source>
        <dbReference type="SAM" id="MobiDB-lite"/>
    </source>
</evidence>
<feature type="region of interest" description="Disordered" evidence="1">
    <location>
        <begin position="1"/>
        <end position="33"/>
    </location>
</feature>
<dbReference type="Proteomes" id="UP000484875">
    <property type="component" value="Unassembled WGS sequence"/>
</dbReference>